<dbReference type="Proteomes" id="UP000001422">
    <property type="component" value="Chromosome"/>
</dbReference>
<dbReference type="KEGG" id="syw:SYNW0982"/>
<proteinExistence type="predicted"/>
<sequence>MDSLVARWRLQPHPEGGWYREVQRSSIQVTRPDGQQRSAITTVLFLLGAEDVSRWHCVHGGDEFVGQGCCGSLSRELKDLDRLETPQANSWGLLNTAGTDQTI</sequence>
<keyword evidence="3" id="KW-1185">Reference proteome</keyword>
<evidence type="ECO:0000313" key="3">
    <source>
        <dbReference type="Proteomes" id="UP000001422"/>
    </source>
</evidence>
<dbReference type="InterPro" id="IPR011051">
    <property type="entry name" value="RmlC_Cupin_sf"/>
</dbReference>
<dbReference type="EMBL" id="BX569691">
    <property type="protein sequence ID" value="CAE07497.1"/>
    <property type="molecule type" value="Genomic_DNA"/>
</dbReference>
<protein>
    <recommendedName>
        <fullName evidence="1">DUF985 domain-containing protein</fullName>
    </recommendedName>
</protein>
<accession>Q7U7J9</accession>
<dbReference type="AlphaFoldDB" id="Q7U7J9"/>
<dbReference type="InterPro" id="IPR009327">
    <property type="entry name" value="Cupin_DUF985"/>
</dbReference>
<dbReference type="Gene3D" id="2.60.120.10">
    <property type="entry name" value="Jelly Rolls"/>
    <property type="match status" value="1"/>
</dbReference>
<dbReference type="STRING" id="84588.SYNW0982"/>
<dbReference type="PANTHER" id="PTHR33387">
    <property type="entry name" value="RMLC-LIKE JELLY ROLL FOLD PROTEIN"/>
    <property type="match status" value="1"/>
</dbReference>
<dbReference type="InterPro" id="IPR014710">
    <property type="entry name" value="RmlC-like_jellyroll"/>
</dbReference>
<feature type="domain" description="DUF985" evidence="1">
    <location>
        <begin position="3"/>
        <end position="59"/>
    </location>
</feature>
<organism evidence="2 3">
    <name type="scientific">Parasynechococcus marenigrum (strain WH8102)</name>
    <dbReference type="NCBI Taxonomy" id="84588"/>
    <lineage>
        <taxon>Bacteria</taxon>
        <taxon>Bacillati</taxon>
        <taxon>Cyanobacteriota</taxon>
        <taxon>Cyanophyceae</taxon>
        <taxon>Synechococcales</taxon>
        <taxon>Prochlorococcaceae</taxon>
        <taxon>Parasynechococcus</taxon>
        <taxon>Parasynechococcus marenigrum</taxon>
    </lineage>
</organism>
<reference evidence="2 3" key="1">
    <citation type="journal article" date="2003" name="Nature">
        <title>The genome of a motile marine Synechococcus.</title>
        <authorList>
            <person name="Palenik B."/>
            <person name="Brahamsha B."/>
            <person name="Larimer F."/>
            <person name="Land M."/>
            <person name="Hauser L."/>
            <person name="Chain P."/>
            <person name="Lamerdin J."/>
            <person name="Regala W."/>
            <person name="Allen E.A."/>
            <person name="McCarren J."/>
            <person name="Paulsen I."/>
            <person name="Dufresne A."/>
            <person name="Partensky F."/>
            <person name="Webb E."/>
            <person name="Waterbury J."/>
        </authorList>
    </citation>
    <scope>NUCLEOTIDE SEQUENCE [LARGE SCALE GENOMIC DNA]</scope>
    <source>
        <strain evidence="2 3">WH8102</strain>
    </source>
</reference>
<dbReference type="Pfam" id="PF06172">
    <property type="entry name" value="Cupin_5"/>
    <property type="match status" value="1"/>
</dbReference>
<dbReference type="InterPro" id="IPR039935">
    <property type="entry name" value="YML079W-like"/>
</dbReference>
<dbReference type="SUPFAM" id="SSF51182">
    <property type="entry name" value="RmlC-like cupins"/>
    <property type="match status" value="1"/>
</dbReference>
<name>Q7U7J9_PARMW</name>
<dbReference type="PANTHER" id="PTHR33387:SF3">
    <property type="entry name" value="DUF985 DOMAIN-CONTAINING PROTEIN"/>
    <property type="match status" value="1"/>
</dbReference>
<evidence type="ECO:0000313" key="2">
    <source>
        <dbReference type="EMBL" id="CAE07497.1"/>
    </source>
</evidence>
<evidence type="ECO:0000259" key="1">
    <source>
        <dbReference type="Pfam" id="PF06172"/>
    </source>
</evidence>
<dbReference type="HOGENOM" id="CLU_2262461_0_0_3"/>
<gene>
    <name evidence="2" type="ordered locus">SYNW0982</name>
</gene>
<dbReference type="eggNOG" id="COG3542">
    <property type="taxonomic scope" value="Bacteria"/>
</dbReference>